<dbReference type="VEuPathDB" id="TriTrypDB:TcIL3000_9_3460"/>
<evidence type="ECO:0000256" key="5">
    <source>
        <dbReference type="SAM" id="Phobius"/>
    </source>
</evidence>
<dbReference type="GO" id="GO:0007131">
    <property type="term" value="P:reciprocal meiotic recombination"/>
    <property type="evidence" value="ECO:0007669"/>
    <property type="project" value="TreeGrafter"/>
</dbReference>
<dbReference type="GO" id="GO:0000794">
    <property type="term" value="C:condensed nuclear chromosome"/>
    <property type="evidence" value="ECO:0007669"/>
    <property type="project" value="TreeGrafter"/>
</dbReference>
<feature type="transmembrane region" description="Helical" evidence="5">
    <location>
        <begin position="182"/>
        <end position="203"/>
    </location>
</feature>
<dbReference type="Gene3D" id="3.40.50.300">
    <property type="entry name" value="P-loop containing nucleotide triphosphate hydrolases"/>
    <property type="match status" value="1"/>
</dbReference>
<organism evidence="7">
    <name type="scientific">Trypanosoma congolense (strain IL3000)</name>
    <dbReference type="NCBI Taxonomy" id="1068625"/>
    <lineage>
        <taxon>Eukaryota</taxon>
        <taxon>Discoba</taxon>
        <taxon>Euglenozoa</taxon>
        <taxon>Kinetoplastea</taxon>
        <taxon>Metakinetoplastina</taxon>
        <taxon>Trypanosomatida</taxon>
        <taxon>Trypanosomatidae</taxon>
        <taxon>Trypanosoma</taxon>
        <taxon>Nannomonas</taxon>
    </lineage>
</organism>
<dbReference type="InterPro" id="IPR027417">
    <property type="entry name" value="P-loop_NTPase"/>
</dbReference>
<keyword evidence="1" id="KW-0547">Nucleotide-binding</keyword>
<dbReference type="GO" id="GO:0000150">
    <property type="term" value="F:DNA strand exchange activity"/>
    <property type="evidence" value="ECO:0007669"/>
    <property type="project" value="TreeGrafter"/>
</dbReference>
<dbReference type="PANTHER" id="PTHR22942">
    <property type="entry name" value="RECA/RAD51/RADA DNA STRAND-PAIRING FAMILY MEMBER"/>
    <property type="match status" value="1"/>
</dbReference>
<evidence type="ECO:0000256" key="4">
    <source>
        <dbReference type="SAM" id="MobiDB-lite"/>
    </source>
</evidence>
<feature type="domain" description="RecA family profile 1" evidence="6">
    <location>
        <begin position="110"/>
        <end position="227"/>
    </location>
</feature>
<feature type="compositionally biased region" description="Basic and acidic residues" evidence="4">
    <location>
        <begin position="9"/>
        <end position="29"/>
    </location>
</feature>
<dbReference type="AlphaFoldDB" id="G0UU85"/>
<dbReference type="SUPFAM" id="SSF52540">
    <property type="entry name" value="P-loop containing nucleoside triphosphate hydrolases"/>
    <property type="match status" value="1"/>
</dbReference>
<gene>
    <name evidence="7" type="ORF">TCIL3000_9_3460</name>
</gene>
<dbReference type="InterPro" id="IPR013632">
    <property type="entry name" value="Rad51_C"/>
</dbReference>
<dbReference type="GO" id="GO:0006312">
    <property type="term" value="P:mitotic recombination"/>
    <property type="evidence" value="ECO:0007669"/>
    <property type="project" value="TreeGrafter"/>
</dbReference>
<dbReference type="GO" id="GO:0003690">
    <property type="term" value="F:double-stranded DNA binding"/>
    <property type="evidence" value="ECO:0007669"/>
    <property type="project" value="TreeGrafter"/>
</dbReference>
<dbReference type="FunFam" id="1.10.150.20:FF:000075">
    <property type="entry name" value="Meiotic recombination protein DMC1"/>
    <property type="match status" value="1"/>
</dbReference>
<dbReference type="PANTHER" id="PTHR22942:SF30">
    <property type="entry name" value="MEIOTIC RECOMBINATION PROTEIN DMC1_LIM15 HOMOLOG"/>
    <property type="match status" value="1"/>
</dbReference>
<reference evidence="7" key="1">
    <citation type="journal article" date="2012" name="Proc. Natl. Acad. Sci. U.S.A.">
        <title>Antigenic diversity is generated by distinct evolutionary mechanisms in African trypanosome species.</title>
        <authorList>
            <person name="Jackson A.P."/>
            <person name="Berry A."/>
            <person name="Aslett M."/>
            <person name="Allison H.C."/>
            <person name="Burton P."/>
            <person name="Vavrova-Anderson J."/>
            <person name="Brown R."/>
            <person name="Browne H."/>
            <person name="Corton N."/>
            <person name="Hauser H."/>
            <person name="Gamble J."/>
            <person name="Gilderthorp R."/>
            <person name="Marcello L."/>
            <person name="McQuillan J."/>
            <person name="Otto T.D."/>
            <person name="Quail M.A."/>
            <person name="Sanders M.J."/>
            <person name="van Tonder A."/>
            <person name="Ginger M.L."/>
            <person name="Field M.C."/>
            <person name="Barry J.D."/>
            <person name="Hertz-Fowler C."/>
            <person name="Berriman M."/>
        </authorList>
    </citation>
    <scope>NUCLEOTIDE SEQUENCE</scope>
    <source>
        <strain evidence="7">IL3000</strain>
    </source>
</reference>
<dbReference type="InterPro" id="IPR020588">
    <property type="entry name" value="RecA_ATP-bd"/>
</dbReference>
<dbReference type="GO" id="GO:0005524">
    <property type="term" value="F:ATP binding"/>
    <property type="evidence" value="ECO:0007669"/>
    <property type="project" value="UniProtKB-KW"/>
</dbReference>
<evidence type="ECO:0000256" key="1">
    <source>
        <dbReference type="ARBA" id="ARBA00022741"/>
    </source>
</evidence>
<accession>G0UU85</accession>
<dbReference type="EMBL" id="HE575322">
    <property type="protein sequence ID" value="CCC92949.1"/>
    <property type="molecule type" value="Genomic_DNA"/>
</dbReference>
<keyword evidence="2" id="KW-0067">ATP-binding</keyword>
<dbReference type="GO" id="GO:0140664">
    <property type="term" value="F:ATP-dependent DNA damage sensor activity"/>
    <property type="evidence" value="ECO:0007669"/>
    <property type="project" value="InterPro"/>
</dbReference>
<dbReference type="PROSITE" id="PS50162">
    <property type="entry name" value="RECA_2"/>
    <property type="match status" value="1"/>
</dbReference>
<name>G0UU85_TRYCI</name>
<evidence type="ECO:0000256" key="2">
    <source>
        <dbReference type="ARBA" id="ARBA00022840"/>
    </source>
</evidence>
<keyword evidence="3" id="KW-0238">DNA-binding</keyword>
<dbReference type="Gene3D" id="1.10.150.20">
    <property type="entry name" value="5' to 3' exonuclease, C-terminal subdomain"/>
    <property type="match status" value="1"/>
</dbReference>
<dbReference type="GO" id="GO:0000730">
    <property type="term" value="P:DNA recombinase assembly"/>
    <property type="evidence" value="ECO:0007669"/>
    <property type="project" value="TreeGrafter"/>
</dbReference>
<evidence type="ECO:0000256" key="3">
    <source>
        <dbReference type="ARBA" id="ARBA00023125"/>
    </source>
</evidence>
<dbReference type="SUPFAM" id="SSF47794">
    <property type="entry name" value="Rad51 N-terminal domain-like"/>
    <property type="match status" value="1"/>
</dbReference>
<dbReference type="InterPro" id="IPR010995">
    <property type="entry name" value="DNA_repair_Rad51/TF_NusA_a-hlx"/>
</dbReference>
<keyword evidence="5" id="KW-0812">Transmembrane</keyword>
<evidence type="ECO:0000259" key="6">
    <source>
        <dbReference type="PROSITE" id="PS50162"/>
    </source>
</evidence>
<dbReference type="Pfam" id="PF14520">
    <property type="entry name" value="HHH_5"/>
    <property type="match status" value="1"/>
</dbReference>
<keyword evidence="5" id="KW-0472">Membrane</keyword>
<proteinExistence type="predicted"/>
<evidence type="ECO:0000313" key="7">
    <source>
        <dbReference type="EMBL" id="CCC92949.1"/>
    </source>
</evidence>
<dbReference type="GO" id="GO:0003697">
    <property type="term" value="F:single-stranded DNA binding"/>
    <property type="evidence" value="ECO:0007669"/>
    <property type="project" value="TreeGrafter"/>
</dbReference>
<dbReference type="Pfam" id="PF08423">
    <property type="entry name" value="Rad51"/>
    <property type="match status" value="1"/>
</dbReference>
<protein>
    <submittedName>
        <fullName evidence="7">Uncharacterized protein TCIL3000_9_3460</fullName>
    </submittedName>
</protein>
<feature type="region of interest" description="Disordered" evidence="4">
    <location>
        <begin position="1"/>
        <end position="29"/>
    </location>
</feature>
<dbReference type="GO" id="GO:0042148">
    <property type="term" value="P:DNA strand invasion"/>
    <property type="evidence" value="ECO:0007669"/>
    <property type="project" value="TreeGrafter"/>
</dbReference>
<sequence>MQHTSTRSSKNEVTKEAAHASETTSTHDDAAHAIMEIDRLTEQGVATADITKLRQAGIFTVAGIHMQCRKDLVLIKGLSEAKVDKIIEAARKLADCGFTNGTEYLQQRERVTRVTTGSTALDQLLGGGIESMSITEAFGEFRTGKTQIAHTLCVTCQLPLPWEAETGKLFTSTRRLHSDLSALSPSLSVLVSTSMLCWGTFLLHVRTPMSTKCTCFHGCGEDGGRSI</sequence>
<dbReference type="GO" id="GO:0070192">
    <property type="term" value="P:chromosome organization involved in meiotic cell cycle"/>
    <property type="evidence" value="ECO:0007669"/>
    <property type="project" value="TreeGrafter"/>
</dbReference>
<keyword evidence="5" id="KW-1133">Transmembrane helix</keyword>